<protein>
    <submittedName>
        <fullName evidence="4">Outer membrane biogenesis protein BamB</fullName>
    </submittedName>
</protein>
<dbReference type="AlphaFoldDB" id="A0A5C5XGG9"/>
<dbReference type="Gene3D" id="2.130.10.10">
    <property type="entry name" value="YVTN repeat-like/Quinoprotein amine dehydrogenase"/>
    <property type="match status" value="1"/>
</dbReference>
<comment type="caution">
    <text evidence="4">The sequence shown here is derived from an EMBL/GenBank/DDBJ whole genome shotgun (WGS) entry which is preliminary data.</text>
</comment>
<dbReference type="SUPFAM" id="SSF50998">
    <property type="entry name" value="Quinoprotein alcohol dehydrogenase-like"/>
    <property type="match status" value="1"/>
</dbReference>
<dbReference type="PANTHER" id="PTHR34512">
    <property type="entry name" value="CELL SURFACE PROTEIN"/>
    <property type="match status" value="1"/>
</dbReference>
<reference evidence="4 5" key="1">
    <citation type="submission" date="2019-02" db="EMBL/GenBank/DDBJ databases">
        <title>Deep-cultivation of Planctomycetes and their phenomic and genomic characterization uncovers novel biology.</title>
        <authorList>
            <person name="Wiegand S."/>
            <person name="Jogler M."/>
            <person name="Boedeker C."/>
            <person name="Pinto D."/>
            <person name="Vollmers J."/>
            <person name="Rivas-Marin E."/>
            <person name="Kohn T."/>
            <person name="Peeters S.H."/>
            <person name="Heuer A."/>
            <person name="Rast P."/>
            <person name="Oberbeckmann S."/>
            <person name="Bunk B."/>
            <person name="Jeske O."/>
            <person name="Meyerdierks A."/>
            <person name="Storesund J.E."/>
            <person name="Kallscheuer N."/>
            <person name="Luecker S."/>
            <person name="Lage O.M."/>
            <person name="Pohl T."/>
            <person name="Merkel B.J."/>
            <person name="Hornburger P."/>
            <person name="Mueller R.-W."/>
            <person name="Bruemmer F."/>
            <person name="Labrenz M."/>
            <person name="Spormann A.M."/>
            <person name="Op Den Camp H."/>
            <person name="Overmann J."/>
            <person name="Amann R."/>
            <person name="Jetten M.S.M."/>
            <person name="Mascher T."/>
            <person name="Medema M.H."/>
            <person name="Devos D.P."/>
            <person name="Kaster A.-K."/>
            <person name="Ovreas L."/>
            <person name="Rohde M."/>
            <person name="Galperin M.Y."/>
            <person name="Jogler C."/>
        </authorList>
    </citation>
    <scope>NUCLEOTIDE SEQUENCE [LARGE SCALE GENOMIC DNA]</scope>
    <source>
        <strain evidence="4 5">Pan54</strain>
    </source>
</reference>
<name>A0A5C5XGG9_9PLAN</name>
<feature type="domain" description="Pyrrolo-quinoline quinone repeat" evidence="3">
    <location>
        <begin position="218"/>
        <end position="488"/>
    </location>
</feature>
<evidence type="ECO:0000256" key="1">
    <source>
        <dbReference type="SAM" id="MobiDB-lite"/>
    </source>
</evidence>
<keyword evidence="2" id="KW-1133">Transmembrane helix</keyword>
<gene>
    <name evidence="4" type="ORF">Pan54_29870</name>
</gene>
<dbReference type="Proteomes" id="UP000316095">
    <property type="component" value="Unassembled WGS sequence"/>
</dbReference>
<feature type="region of interest" description="Disordered" evidence="1">
    <location>
        <begin position="1"/>
        <end position="23"/>
    </location>
</feature>
<dbReference type="InterPro" id="IPR015943">
    <property type="entry name" value="WD40/YVTN_repeat-like_dom_sf"/>
</dbReference>
<dbReference type="PANTHER" id="PTHR34512:SF30">
    <property type="entry name" value="OUTER MEMBRANE PROTEIN ASSEMBLY FACTOR BAMB"/>
    <property type="match status" value="1"/>
</dbReference>
<keyword evidence="5" id="KW-1185">Reference proteome</keyword>
<evidence type="ECO:0000313" key="4">
    <source>
        <dbReference type="EMBL" id="TWT62246.1"/>
    </source>
</evidence>
<keyword evidence="2" id="KW-0472">Membrane</keyword>
<feature type="transmembrane region" description="Helical" evidence="2">
    <location>
        <begin position="96"/>
        <end position="115"/>
    </location>
</feature>
<sequence length="570" mass="63625">MNEIPDQQSSYPPESIANTDSESKAQVSQKRKWYRSSFLPIFATVLLGLGLVWAQFIYDPIQGDALVNLISFSMSSLLGLILAFWFSFLSFFSRRTVLTIMIPLLLIGFGWAASIRRVEFDGDMKMNFVYRWEPPPILQQAHASPVQEEVGVYEESPTNFPAYRGRNFDGILVSPPLNKDWQANPPQELWRTDVGAGYASMAVVGNSVITLEQRENQEAVTCYNATTGQLKWIHSYPARFYEAMGGLGPRTTPTISEGRVFIAGAAGEALCLDFFTGKVIWSRNLLDDLNIPNVIWGQSSSPLVLENHIIFNPGGPDGDGLIALDPETGKTIWQAAGLSKYTEDNKTNHCGYSSPIMMNIHDVEQLIIFEGKGLRSCNIETGETLWHYPFENVAGVNSAQPVLLDDGHHIFISASYAMGSAVVDVQKSVDTNAEGIEKNSWTVEKVWHEERTLRSKFTSVIYREGYIYGLDEGIMMCIEPLTGKKQWKAGRFGHGQLVYADGTIVVMAEDGNLHLIEPNPTEFRELTSMMVLPDSSKVWNPQALADGIVYVRDHRQMAAFDLRRVTPEGN</sequence>
<keyword evidence="2" id="KW-0812">Transmembrane</keyword>
<dbReference type="InterPro" id="IPR002372">
    <property type="entry name" value="PQQ_rpt_dom"/>
</dbReference>
<organism evidence="4 5">
    <name type="scientific">Rubinisphaera italica</name>
    <dbReference type="NCBI Taxonomy" id="2527969"/>
    <lineage>
        <taxon>Bacteria</taxon>
        <taxon>Pseudomonadati</taxon>
        <taxon>Planctomycetota</taxon>
        <taxon>Planctomycetia</taxon>
        <taxon>Planctomycetales</taxon>
        <taxon>Planctomycetaceae</taxon>
        <taxon>Rubinisphaera</taxon>
    </lineage>
</organism>
<dbReference type="OrthoDB" id="7051554at2"/>
<dbReference type="RefSeq" id="WP_146504128.1">
    <property type="nucleotide sequence ID" value="NZ_SJPG01000001.1"/>
</dbReference>
<dbReference type="EMBL" id="SJPG01000001">
    <property type="protein sequence ID" value="TWT62246.1"/>
    <property type="molecule type" value="Genomic_DNA"/>
</dbReference>
<accession>A0A5C5XGG9</accession>
<dbReference type="InterPro" id="IPR011047">
    <property type="entry name" value="Quinoprotein_ADH-like_sf"/>
</dbReference>
<evidence type="ECO:0000313" key="5">
    <source>
        <dbReference type="Proteomes" id="UP000316095"/>
    </source>
</evidence>
<feature type="transmembrane region" description="Helical" evidence="2">
    <location>
        <begin position="38"/>
        <end position="58"/>
    </location>
</feature>
<dbReference type="Pfam" id="PF13360">
    <property type="entry name" value="PQQ_2"/>
    <property type="match status" value="1"/>
</dbReference>
<evidence type="ECO:0000256" key="2">
    <source>
        <dbReference type="SAM" id="Phobius"/>
    </source>
</evidence>
<evidence type="ECO:0000259" key="3">
    <source>
        <dbReference type="Pfam" id="PF13360"/>
    </source>
</evidence>
<feature type="transmembrane region" description="Helical" evidence="2">
    <location>
        <begin position="70"/>
        <end position="89"/>
    </location>
</feature>
<proteinExistence type="predicted"/>